<dbReference type="Proteomes" id="UP000447434">
    <property type="component" value="Chromosome 3"/>
</dbReference>
<dbReference type="Gene3D" id="3.40.50.1010">
    <property type="entry name" value="5'-nuclease"/>
    <property type="match status" value="1"/>
</dbReference>
<dbReference type="EMBL" id="WOCE01000003">
    <property type="protein sequence ID" value="KAE9617488.1"/>
    <property type="molecule type" value="Genomic_DNA"/>
</dbReference>
<dbReference type="PANTHER" id="PTHR42646:SF4">
    <property type="entry name" value="5'-3' EXONUCLEASE FAMILY PROTEIN"/>
    <property type="match status" value="1"/>
</dbReference>
<keyword evidence="2" id="KW-1133">Transmembrane helix</keyword>
<dbReference type="InterPro" id="IPR038969">
    <property type="entry name" value="FEN"/>
</dbReference>
<comment type="caution">
    <text evidence="3">The sequence shown here is derived from an EMBL/GenBank/DDBJ whole genome shotgun (WGS) entry which is preliminary data.</text>
</comment>
<evidence type="ECO:0000256" key="1">
    <source>
        <dbReference type="SAM" id="MobiDB-lite"/>
    </source>
</evidence>
<protein>
    <submittedName>
        <fullName evidence="3">Putative PIN domain-containing protein</fullName>
    </submittedName>
</protein>
<dbReference type="AlphaFoldDB" id="A0A6A4QSZ3"/>
<dbReference type="GO" id="GO:0033567">
    <property type="term" value="P:DNA replication, Okazaki fragment processing"/>
    <property type="evidence" value="ECO:0007669"/>
    <property type="project" value="InterPro"/>
</dbReference>
<dbReference type="InterPro" id="IPR029060">
    <property type="entry name" value="PIN-like_dom_sf"/>
</dbReference>
<dbReference type="SUPFAM" id="SSF88723">
    <property type="entry name" value="PIN domain-like"/>
    <property type="match status" value="1"/>
</dbReference>
<reference evidence="4" key="1">
    <citation type="journal article" date="2020" name="Nat. Commun.">
        <title>Genome sequence of the cluster root forming white lupin.</title>
        <authorList>
            <person name="Hufnagel B."/>
            <person name="Marques A."/>
            <person name="Soriano A."/>
            <person name="Marques L."/>
            <person name="Divol F."/>
            <person name="Doumas P."/>
            <person name="Sallet E."/>
            <person name="Mancinotti D."/>
            <person name="Carrere S."/>
            <person name="Marande W."/>
            <person name="Arribat S."/>
            <person name="Keller J."/>
            <person name="Huneau C."/>
            <person name="Blein T."/>
            <person name="Aime D."/>
            <person name="Laguerre M."/>
            <person name="Taylor J."/>
            <person name="Schubert V."/>
            <person name="Nelson M."/>
            <person name="Geu-Flores F."/>
            <person name="Crespi M."/>
            <person name="Gallardo-Guerrero K."/>
            <person name="Delaux P.-M."/>
            <person name="Salse J."/>
            <person name="Berges H."/>
            <person name="Guyot R."/>
            <person name="Gouzy J."/>
            <person name="Peret B."/>
        </authorList>
    </citation>
    <scope>NUCLEOTIDE SEQUENCE [LARGE SCALE GENOMIC DNA]</scope>
    <source>
        <strain evidence="4">cv. Amiga</strain>
    </source>
</reference>
<dbReference type="PANTHER" id="PTHR42646">
    <property type="entry name" value="FLAP ENDONUCLEASE XNI"/>
    <property type="match status" value="1"/>
</dbReference>
<keyword evidence="4" id="KW-1185">Reference proteome</keyword>
<gene>
    <name evidence="3" type="ORF">Lalb_Chr03g0035891</name>
</gene>
<accession>A0A6A4QSZ3</accession>
<proteinExistence type="predicted"/>
<feature type="region of interest" description="Disordered" evidence="1">
    <location>
        <begin position="41"/>
        <end position="73"/>
    </location>
</feature>
<evidence type="ECO:0000313" key="4">
    <source>
        <dbReference type="Proteomes" id="UP000447434"/>
    </source>
</evidence>
<name>A0A6A4QSZ3_LUPAL</name>
<organism evidence="3 4">
    <name type="scientific">Lupinus albus</name>
    <name type="common">White lupine</name>
    <name type="synonym">Lupinus termis</name>
    <dbReference type="NCBI Taxonomy" id="3870"/>
    <lineage>
        <taxon>Eukaryota</taxon>
        <taxon>Viridiplantae</taxon>
        <taxon>Streptophyta</taxon>
        <taxon>Embryophyta</taxon>
        <taxon>Tracheophyta</taxon>
        <taxon>Spermatophyta</taxon>
        <taxon>Magnoliopsida</taxon>
        <taxon>eudicotyledons</taxon>
        <taxon>Gunneridae</taxon>
        <taxon>Pentapetalae</taxon>
        <taxon>rosids</taxon>
        <taxon>fabids</taxon>
        <taxon>Fabales</taxon>
        <taxon>Fabaceae</taxon>
        <taxon>Papilionoideae</taxon>
        <taxon>50 kb inversion clade</taxon>
        <taxon>genistoids sensu lato</taxon>
        <taxon>core genistoids</taxon>
        <taxon>Genisteae</taxon>
        <taxon>Lupinus</taxon>
    </lineage>
</organism>
<dbReference type="PROSITE" id="PS51257">
    <property type="entry name" value="PROKAR_LIPOPROTEIN"/>
    <property type="match status" value="1"/>
</dbReference>
<feature type="transmembrane region" description="Helical" evidence="2">
    <location>
        <begin position="186"/>
        <end position="209"/>
    </location>
</feature>
<keyword evidence="2" id="KW-0472">Membrane</keyword>
<sequence>MKTINMALFTISHSFIQPSYSFPSTCNPTFSISCKAQKPTTTTKKREPLISHTADSSSPLTASFHQTLGEQSQTKKGGKKRIFFLDVNPICYEGSTPSLHSFARWLSLFLSQVTHTDPVIAVFDGERGSEHRRQLLPSYKAHRRKFTGYISSSQRYSRGHFGNSHQVIKDVLGKCNVPVSCSVSSLSFYFLTFMHIFYFLFNFCFMICFQNPEQNLLESHHTYT</sequence>
<dbReference type="GO" id="GO:0017108">
    <property type="term" value="F:5'-flap endonuclease activity"/>
    <property type="evidence" value="ECO:0007669"/>
    <property type="project" value="InterPro"/>
</dbReference>
<dbReference type="OrthoDB" id="275278at2759"/>
<keyword evidence="2" id="KW-0812">Transmembrane</keyword>
<evidence type="ECO:0000313" key="3">
    <source>
        <dbReference type="EMBL" id="KAE9617488.1"/>
    </source>
</evidence>
<evidence type="ECO:0000256" key="2">
    <source>
        <dbReference type="SAM" id="Phobius"/>
    </source>
</evidence>
<feature type="compositionally biased region" description="Polar residues" evidence="1">
    <location>
        <begin position="53"/>
        <end position="73"/>
    </location>
</feature>